<gene>
    <name evidence="3" type="ORF">SAMN04488498_107190</name>
</gene>
<feature type="transmembrane region" description="Helical" evidence="1">
    <location>
        <begin position="112"/>
        <end position="132"/>
    </location>
</feature>
<feature type="transmembrane region" description="Helical" evidence="1">
    <location>
        <begin position="144"/>
        <end position="169"/>
    </location>
</feature>
<dbReference type="Pfam" id="PF14378">
    <property type="entry name" value="PAP2_3"/>
    <property type="match status" value="1"/>
</dbReference>
<keyword evidence="1" id="KW-0472">Membrane</keyword>
<protein>
    <submittedName>
        <fullName evidence="3">PAP2 superfamily protein</fullName>
    </submittedName>
</protein>
<proteinExistence type="predicted"/>
<evidence type="ECO:0000259" key="2">
    <source>
        <dbReference type="Pfam" id="PF14378"/>
    </source>
</evidence>
<keyword evidence="1" id="KW-1133">Transmembrane helix</keyword>
<dbReference type="Proteomes" id="UP000323300">
    <property type="component" value="Unassembled WGS sequence"/>
</dbReference>
<dbReference type="InterPro" id="IPR026841">
    <property type="entry name" value="Aur1/Ipt1"/>
</dbReference>
<dbReference type="GO" id="GO:0016020">
    <property type="term" value="C:membrane"/>
    <property type="evidence" value="ECO:0007669"/>
    <property type="project" value="UniProtKB-SubCell"/>
</dbReference>
<feature type="transmembrane region" description="Helical" evidence="1">
    <location>
        <begin position="264"/>
        <end position="282"/>
    </location>
</feature>
<dbReference type="EMBL" id="FOSL01000007">
    <property type="protein sequence ID" value="SFK52138.1"/>
    <property type="molecule type" value="Genomic_DNA"/>
</dbReference>
<feature type="transmembrane region" description="Helical" evidence="1">
    <location>
        <begin position="6"/>
        <end position="29"/>
    </location>
</feature>
<accession>A0A1I4A707</accession>
<keyword evidence="1" id="KW-0812">Transmembrane</keyword>
<feature type="transmembrane region" description="Helical" evidence="1">
    <location>
        <begin position="213"/>
        <end position="234"/>
    </location>
</feature>
<reference evidence="3 4" key="1">
    <citation type="submission" date="2016-10" db="EMBL/GenBank/DDBJ databases">
        <authorList>
            <person name="Varghese N."/>
            <person name="Submissions S."/>
        </authorList>
    </citation>
    <scope>NUCLEOTIDE SEQUENCE [LARGE SCALE GENOMIC DNA]</scope>
    <source>
        <strain evidence="3 4">DSM 21822</strain>
    </source>
</reference>
<feature type="domain" description="Inositolphosphotransferase Aur1/Ipt1" evidence="2">
    <location>
        <begin position="82"/>
        <end position="278"/>
    </location>
</feature>
<organism evidence="3 4">
    <name type="scientific">Neomesorhizobium albiziae</name>
    <dbReference type="NCBI Taxonomy" id="335020"/>
    <lineage>
        <taxon>Bacteria</taxon>
        <taxon>Pseudomonadati</taxon>
        <taxon>Pseudomonadota</taxon>
        <taxon>Alphaproteobacteria</taxon>
        <taxon>Hyphomicrobiales</taxon>
        <taxon>Phyllobacteriaceae</taxon>
        <taxon>Neomesorhizobium</taxon>
    </lineage>
</organism>
<keyword evidence="4" id="KW-1185">Reference proteome</keyword>
<dbReference type="AlphaFoldDB" id="A0A1I4A707"/>
<feature type="transmembrane region" description="Helical" evidence="1">
    <location>
        <begin position="241"/>
        <end position="258"/>
    </location>
</feature>
<name>A0A1I4A707_9HYPH</name>
<evidence type="ECO:0000313" key="4">
    <source>
        <dbReference type="Proteomes" id="UP000323300"/>
    </source>
</evidence>
<evidence type="ECO:0000256" key="1">
    <source>
        <dbReference type="SAM" id="Phobius"/>
    </source>
</evidence>
<sequence>MRNLSAFALQFLPAALVLSALGLLFAAIVQHPAAPLTQLSGVIKRRGRGALGIALVMCIGMAAFWTLKFHIPHVVPFYADPALAEIDRALHFGDPWRWAHSIAPAAAMGPMLVVYFPLWLLEFFGCIALAAFHPSDRLRFTYLLSFTATYAGLGIVVATLGASVGPIFYDQFFPGEGRFAELIPTLKQSPASSYHFLVADRLYAAYASGAADIFAGISAMPSIHVAVATLNALFLMQISRWLGFAAWAFTALILYGSVYFGWHYAVDGYVSIAAVIAFWKIFQARMR</sequence>
<feature type="transmembrane region" description="Helical" evidence="1">
    <location>
        <begin position="50"/>
        <end position="67"/>
    </location>
</feature>
<evidence type="ECO:0000313" key="3">
    <source>
        <dbReference type="EMBL" id="SFK52138.1"/>
    </source>
</evidence>